<organism evidence="2 3">
    <name type="scientific">Formosa sediminum</name>
    <dbReference type="NCBI Taxonomy" id="2594004"/>
    <lineage>
        <taxon>Bacteria</taxon>
        <taxon>Pseudomonadati</taxon>
        <taxon>Bacteroidota</taxon>
        <taxon>Flavobacteriia</taxon>
        <taxon>Flavobacteriales</taxon>
        <taxon>Flavobacteriaceae</taxon>
        <taxon>Formosa</taxon>
    </lineage>
</organism>
<evidence type="ECO:0000313" key="2">
    <source>
        <dbReference type="EMBL" id="QDO94555.1"/>
    </source>
</evidence>
<accession>A0A516GSS0</accession>
<feature type="transmembrane region" description="Helical" evidence="1">
    <location>
        <begin position="53"/>
        <end position="75"/>
    </location>
</feature>
<dbReference type="KEGG" id="fop:FNB79_11455"/>
<feature type="transmembrane region" description="Helical" evidence="1">
    <location>
        <begin position="125"/>
        <end position="146"/>
    </location>
</feature>
<name>A0A516GSS0_9FLAO</name>
<keyword evidence="3" id="KW-1185">Reference proteome</keyword>
<dbReference type="Proteomes" id="UP000319209">
    <property type="component" value="Chromosome"/>
</dbReference>
<feature type="transmembrane region" description="Helical" evidence="1">
    <location>
        <begin position="96"/>
        <end position="113"/>
    </location>
</feature>
<reference evidence="2 3" key="1">
    <citation type="submission" date="2019-07" db="EMBL/GenBank/DDBJ databases">
        <title>Genome sequencing for Formosa sp. PS13.</title>
        <authorList>
            <person name="Park S.-J."/>
        </authorList>
    </citation>
    <scope>NUCLEOTIDE SEQUENCE [LARGE SCALE GENOMIC DNA]</scope>
    <source>
        <strain evidence="2 3">PS13</strain>
    </source>
</reference>
<protein>
    <submittedName>
        <fullName evidence="2">DUF2975 domain-containing protein</fullName>
    </submittedName>
</protein>
<keyword evidence="1" id="KW-1133">Transmembrane helix</keyword>
<evidence type="ECO:0000256" key="1">
    <source>
        <dbReference type="SAM" id="Phobius"/>
    </source>
</evidence>
<feature type="transmembrane region" description="Helical" evidence="1">
    <location>
        <begin position="12"/>
        <end position="33"/>
    </location>
</feature>
<gene>
    <name evidence="2" type="ORF">FNB79_11455</name>
</gene>
<dbReference type="EMBL" id="CP041637">
    <property type="protein sequence ID" value="QDO94555.1"/>
    <property type="molecule type" value="Genomic_DNA"/>
</dbReference>
<proteinExistence type="predicted"/>
<keyword evidence="1" id="KW-0812">Transmembrane</keyword>
<keyword evidence="1" id="KW-0472">Membrane</keyword>
<dbReference type="OrthoDB" id="1447642at2"/>
<sequence>MKKTSIFKTLVDLLYVLHFCGLIGIFFILPSGIVNINQANLNVEDWNVWEWSIVVLNLIAYLIFLRGLFFLRKMAKFLLSKKYFSNQVITNLKHSGYYFVFTAIMTCCIQILIFMKKLYLGRLEFIFDANMFIILFLFTIGLFFIIQSHTLLMAKHFKEEHELTI</sequence>
<dbReference type="RefSeq" id="WP_143381439.1">
    <property type="nucleotide sequence ID" value="NZ_CP041637.1"/>
</dbReference>
<dbReference type="AlphaFoldDB" id="A0A516GSS0"/>
<evidence type="ECO:0000313" key="3">
    <source>
        <dbReference type="Proteomes" id="UP000319209"/>
    </source>
</evidence>